<comment type="similarity">
    <text evidence="1 2">Belongs to the small heat shock protein (HSP20) family.</text>
</comment>
<dbReference type="InterPro" id="IPR031107">
    <property type="entry name" value="Small_HSP"/>
</dbReference>
<proteinExistence type="inferred from homology"/>
<dbReference type="AlphaFoldDB" id="A0A1Y3GD69"/>
<organism evidence="5 6">
    <name type="scientific">Methanonatronarchaeum thermophilum</name>
    <dbReference type="NCBI Taxonomy" id="1927129"/>
    <lineage>
        <taxon>Archaea</taxon>
        <taxon>Methanobacteriati</taxon>
        <taxon>Methanobacteriota</taxon>
        <taxon>Methanonatronarchaeia</taxon>
        <taxon>Methanonatronarchaeales</taxon>
        <taxon>Methanonatronarchaeaceae</taxon>
        <taxon>Methanonatronarchaeum</taxon>
    </lineage>
</organism>
<dbReference type="Pfam" id="PF00011">
    <property type="entry name" value="HSP20"/>
    <property type="match status" value="1"/>
</dbReference>
<dbReference type="PROSITE" id="PS01031">
    <property type="entry name" value="SHSP"/>
    <property type="match status" value="1"/>
</dbReference>
<dbReference type="InterPro" id="IPR002068">
    <property type="entry name" value="A-crystallin/Hsp20_dom"/>
</dbReference>
<dbReference type="CDD" id="cd06464">
    <property type="entry name" value="ACD_sHsps-like"/>
    <property type="match status" value="1"/>
</dbReference>
<evidence type="ECO:0000313" key="5">
    <source>
        <dbReference type="EMBL" id="OUJ18263.1"/>
    </source>
</evidence>
<dbReference type="SUPFAM" id="SSF49764">
    <property type="entry name" value="HSP20-like chaperones"/>
    <property type="match status" value="1"/>
</dbReference>
<feature type="domain" description="CS" evidence="4">
    <location>
        <begin position="41"/>
        <end position="145"/>
    </location>
</feature>
<evidence type="ECO:0000256" key="2">
    <source>
        <dbReference type="RuleBase" id="RU003616"/>
    </source>
</evidence>
<dbReference type="PANTHER" id="PTHR11527">
    <property type="entry name" value="HEAT-SHOCK PROTEIN 20 FAMILY MEMBER"/>
    <property type="match status" value="1"/>
</dbReference>
<reference evidence="5 6" key="1">
    <citation type="submission" date="2016-12" db="EMBL/GenBank/DDBJ databases">
        <title>Discovery of methanogenic haloarchaea.</title>
        <authorList>
            <person name="Sorokin D.Y."/>
            <person name="Makarova K.S."/>
            <person name="Abbas B."/>
            <person name="Ferrer M."/>
            <person name="Golyshin P.N."/>
        </authorList>
    </citation>
    <scope>NUCLEOTIDE SEQUENCE [LARGE SCALE GENOMIC DNA]</scope>
    <source>
        <strain evidence="5">AMET1</strain>
    </source>
</reference>
<dbReference type="RefSeq" id="WP_086637552.1">
    <property type="nucleotide sequence ID" value="NZ_MRZU01000004.1"/>
</dbReference>
<evidence type="ECO:0000259" key="3">
    <source>
        <dbReference type="PROSITE" id="PS01031"/>
    </source>
</evidence>
<sequence length="147" mass="17447">MEFDPFEELKNMRERMEAMYQELGQNYPSRIRQPWREQTRGMYPNTDIMDHKNEVVVTMDLPGVQKSDINLHIDGETLTITAERQTETKKEEESYIAHERRYGNYHRTVRLPAPVNEEKINATFKNGVLEIHLPKTEKTRGKQIKIE</sequence>
<dbReference type="Proteomes" id="UP000195137">
    <property type="component" value="Unassembled WGS sequence"/>
</dbReference>
<evidence type="ECO:0000256" key="1">
    <source>
        <dbReference type="PROSITE-ProRule" id="PRU00285"/>
    </source>
</evidence>
<dbReference type="EMBL" id="MRZU01000004">
    <property type="protein sequence ID" value="OUJ18263.1"/>
    <property type="molecule type" value="Genomic_DNA"/>
</dbReference>
<evidence type="ECO:0000313" key="6">
    <source>
        <dbReference type="Proteomes" id="UP000195137"/>
    </source>
</evidence>
<gene>
    <name evidence="5" type="ORF">AMET1_1172</name>
</gene>
<feature type="domain" description="SHSP" evidence="3">
    <location>
        <begin position="37"/>
        <end position="147"/>
    </location>
</feature>
<name>A0A1Y3GD69_9EURY</name>
<accession>A0A1Y3GD69</accession>
<dbReference type="Gene3D" id="2.60.40.790">
    <property type="match status" value="1"/>
</dbReference>
<comment type="caution">
    <text evidence="5">The sequence shown here is derived from an EMBL/GenBank/DDBJ whole genome shotgun (WGS) entry which is preliminary data.</text>
</comment>
<evidence type="ECO:0000259" key="4">
    <source>
        <dbReference type="PROSITE" id="PS51203"/>
    </source>
</evidence>
<dbReference type="PROSITE" id="PS51203">
    <property type="entry name" value="CS"/>
    <property type="match status" value="1"/>
</dbReference>
<protein>
    <submittedName>
        <fullName evidence="5">Molecular chaperone HSP20 family, IbpA</fullName>
    </submittedName>
</protein>
<keyword evidence="6" id="KW-1185">Reference proteome</keyword>
<dbReference type="InterPro" id="IPR007052">
    <property type="entry name" value="CS_dom"/>
</dbReference>
<dbReference type="OrthoDB" id="198277at2157"/>
<dbReference type="InterPro" id="IPR008978">
    <property type="entry name" value="HSP20-like_chaperone"/>
</dbReference>